<comment type="caution">
    <text evidence="6">The sequence shown here is derived from an EMBL/GenBank/DDBJ whole genome shotgun (WGS) entry which is preliminary data.</text>
</comment>
<gene>
    <name evidence="6" type="ORF">O6P43_017111</name>
</gene>
<dbReference type="SUPFAM" id="SSF53448">
    <property type="entry name" value="Nucleotide-diphospho-sugar transferases"/>
    <property type="match status" value="1"/>
</dbReference>
<dbReference type="Proteomes" id="UP001163823">
    <property type="component" value="Chromosome 7"/>
</dbReference>
<dbReference type="InterPro" id="IPR029044">
    <property type="entry name" value="Nucleotide-diphossugar_trans"/>
</dbReference>
<dbReference type="GO" id="GO:0006011">
    <property type="term" value="P:UDP-alpha-D-glucose metabolic process"/>
    <property type="evidence" value="ECO:0007669"/>
    <property type="project" value="InterPro"/>
</dbReference>
<evidence type="ECO:0000256" key="4">
    <source>
        <dbReference type="ARBA" id="ARBA00022695"/>
    </source>
</evidence>
<dbReference type="EMBL" id="JARAOO010000007">
    <property type="protein sequence ID" value="KAJ7961805.1"/>
    <property type="molecule type" value="Genomic_DNA"/>
</dbReference>
<evidence type="ECO:0000313" key="6">
    <source>
        <dbReference type="EMBL" id="KAJ7961805.1"/>
    </source>
</evidence>
<dbReference type="KEGG" id="qsa:O6P43_017111"/>
<dbReference type="InterPro" id="IPR002618">
    <property type="entry name" value="UDPGP_fam"/>
</dbReference>
<evidence type="ECO:0000313" key="7">
    <source>
        <dbReference type="Proteomes" id="UP001163823"/>
    </source>
</evidence>
<sequence length="102" mass="11685">MEIARNSVKHSTKDFKLFDTKNFWASLNFVKRLVDTDRLKIENFSVSKERDNDQVLLQETAVGSSIRFFDDAIGIIVPQSRFLPMNATSDLLLLQVCCPPSY</sequence>
<dbReference type="EC" id="2.7.7.9" evidence="2"/>
<dbReference type="InterPro" id="IPR016267">
    <property type="entry name" value="UDPGP_trans"/>
</dbReference>
<keyword evidence="3" id="KW-0808">Transferase</keyword>
<dbReference type="Gene3D" id="3.90.550.10">
    <property type="entry name" value="Spore Coat Polysaccharide Biosynthesis Protein SpsA, Chain A"/>
    <property type="match status" value="1"/>
</dbReference>
<keyword evidence="4 6" id="KW-0548">Nucleotidyltransferase</keyword>
<protein>
    <recommendedName>
        <fullName evidence="2">UTP--glucose-1-phosphate uridylyltransferase</fullName>
        <ecNumber evidence="2">2.7.7.9</ecNumber>
    </recommendedName>
</protein>
<comment type="similarity">
    <text evidence="1">Belongs to the UDPGP type 1 family.</text>
</comment>
<dbReference type="AlphaFoldDB" id="A0AAD7LP92"/>
<organism evidence="6 7">
    <name type="scientific">Quillaja saponaria</name>
    <name type="common">Soap bark tree</name>
    <dbReference type="NCBI Taxonomy" id="32244"/>
    <lineage>
        <taxon>Eukaryota</taxon>
        <taxon>Viridiplantae</taxon>
        <taxon>Streptophyta</taxon>
        <taxon>Embryophyta</taxon>
        <taxon>Tracheophyta</taxon>
        <taxon>Spermatophyta</taxon>
        <taxon>Magnoliopsida</taxon>
        <taxon>eudicotyledons</taxon>
        <taxon>Gunneridae</taxon>
        <taxon>Pentapetalae</taxon>
        <taxon>rosids</taxon>
        <taxon>fabids</taxon>
        <taxon>Fabales</taxon>
        <taxon>Quillajaceae</taxon>
        <taxon>Quillaja</taxon>
    </lineage>
</organism>
<evidence type="ECO:0000256" key="3">
    <source>
        <dbReference type="ARBA" id="ARBA00022679"/>
    </source>
</evidence>
<dbReference type="GO" id="GO:0003983">
    <property type="term" value="F:UTP:glucose-1-phosphate uridylyltransferase activity"/>
    <property type="evidence" value="ECO:0007669"/>
    <property type="project" value="UniProtKB-EC"/>
</dbReference>
<reference evidence="6" key="1">
    <citation type="journal article" date="2023" name="Science">
        <title>Elucidation of the pathway for biosynthesis of saponin adjuvants from the soapbark tree.</title>
        <authorList>
            <person name="Reed J."/>
            <person name="Orme A."/>
            <person name="El-Demerdash A."/>
            <person name="Owen C."/>
            <person name="Martin L.B.B."/>
            <person name="Misra R.C."/>
            <person name="Kikuchi S."/>
            <person name="Rejzek M."/>
            <person name="Martin A.C."/>
            <person name="Harkess A."/>
            <person name="Leebens-Mack J."/>
            <person name="Louveau T."/>
            <person name="Stephenson M.J."/>
            <person name="Osbourn A."/>
        </authorList>
    </citation>
    <scope>NUCLEOTIDE SEQUENCE</scope>
    <source>
        <strain evidence="6">S10</strain>
    </source>
</reference>
<evidence type="ECO:0000256" key="5">
    <source>
        <dbReference type="ARBA" id="ARBA00048128"/>
    </source>
</evidence>
<keyword evidence="7" id="KW-1185">Reference proteome</keyword>
<name>A0AAD7LP92_QUISA</name>
<accession>A0AAD7LP92</accession>
<dbReference type="Pfam" id="PF01704">
    <property type="entry name" value="UDPGP"/>
    <property type="match status" value="1"/>
</dbReference>
<evidence type="ECO:0000256" key="2">
    <source>
        <dbReference type="ARBA" id="ARBA00012415"/>
    </source>
</evidence>
<evidence type="ECO:0000256" key="1">
    <source>
        <dbReference type="ARBA" id="ARBA00010401"/>
    </source>
</evidence>
<dbReference type="PANTHER" id="PTHR43511">
    <property type="match status" value="1"/>
</dbReference>
<proteinExistence type="inferred from homology"/>
<comment type="catalytic activity">
    <reaction evidence="5">
        <text>alpha-D-glucose 1-phosphate + UTP + H(+) = UDP-alpha-D-glucose + diphosphate</text>
        <dbReference type="Rhea" id="RHEA:19889"/>
        <dbReference type="ChEBI" id="CHEBI:15378"/>
        <dbReference type="ChEBI" id="CHEBI:33019"/>
        <dbReference type="ChEBI" id="CHEBI:46398"/>
        <dbReference type="ChEBI" id="CHEBI:58601"/>
        <dbReference type="ChEBI" id="CHEBI:58885"/>
        <dbReference type="EC" id="2.7.7.9"/>
    </reaction>
</comment>